<sequence length="126" mass="14516">MIQAHQDVLQIIIKIIVAEIQQKIITESGKCSHYFVSTNGEGAEELHLNTDHLLRRLMAAMWEAHGRAFHGYEVVGMEKLPPPGEGAFLVYYHGTIPLDAYYFIARHIIKRDRFAFCSFFEWCSCK</sequence>
<organism evidence="3">
    <name type="scientific">Hydatigena taeniaeformis</name>
    <name type="common">Feline tapeworm</name>
    <name type="synonym">Taenia taeniaeformis</name>
    <dbReference type="NCBI Taxonomy" id="6205"/>
    <lineage>
        <taxon>Eukaryota</taxon>
        <taxon>Metazoa</taxon>
        <taxon>Spiralia</taxon>
        <taxon>Lophotrochozoa</taxon>
        <taxon>Platyhelminthes</taxon>
        <taxon>Cestoda</taxon>
        <taxon>Eucestoda</taxon>
        <taxon>Cyclophyllidea</taxon>
        <taxon>Taeniidae</taxon>
        <taxon>Hydatigera</taxon>
    </lineage>
</organism>
<name>A0A0R3WXP6_HYDTA</name>
<accession>A0A0R3WXP6</accession>
<protein>
    <submittedName>
        <fullName evidence="3">CRAL-TRIO domain-containing protein</fullName>
    </submittedName>
</protein>
<proteinExistence type="predicted"/>
<keyword evidence="2" id="KW-1185">Reference proteome</keyword>
<dbReference type="STRING" id="6205.A0A0R3WXP6"/>
<dbReference type="AlphaFoldDB" id="A0A0R3WXP6"/>
<evidence type="ECO:0000313" key="1">
    <source>
        <dbReference type="EMBL" id="VDM27151.1"/>
    </source>
</evidence>
<gene>
    <name evidence="1" type="ORF">TTAC_LOCUS5522</name>
</gene>
<evidence type="ECO:0000313" key="2">
    <source>
        <dbReference type="Proteomes" id="UP000274429"/>
    </source>
</evidence>
<reference evidence="3" key="1">
    <citation type="submission" date="2017-02" db="UniProtKB">
        <authorList>
            <consortium name="WormBaseParasite"/>
        </authorList>
    </citation>
    <scope>IDENTIFICATION</scope>
</reference>
<dbReference type="Proteomes" id="UP000274429">
    <property type="component" value="Unassembled WGS sequence"/>
</dbReference>
<dbReference type="OrthoDB" id="44277at2759"/>
<dbReference type="EMBL" id="UYWX01007835">
    <property type="protein sequence ID" value="VDM27151.1"/>
    <property type="molecule type" value="Genomic_DNA"/>
</dbReference>
<dbReference type="WBParaSite" id="TTAC_0000553601-mRNA-1">
    <property type="protein sequence ID" value="TTAC_0000553601-mRNA-1"/>
    <property type="gene ID" value="TTAC_0000553601"/>
</dbReference>
<reference evidence="1 2" key="2">
    <citation type="submission" date="2018-11" db="EMBL/GenBank/DDBJ databases">
        <authorList>
            <consortium name="Pathogen Informatics"/>
        </authorList>
    </citation>
    <scope>NUCLEOTIDE SEQUENCE [LARGE SCALE GENOMIC DNA]</scope>
</reference>
<evidence type="ECO:0000313" key="3">
    <source>
        <dbReference type="WBParaSite" id="TTAC_0000553601-mRNA-1"/>
    </source>
</evidence>